<keyword evidence="3" id="KW-1185">Reference proteome</keyword>
<dbReference type="HOGENOM" id="CLU_591082_0_0_1"/>
<reference evidence="2 3" key="1">
    <citation type="journal article" date="2007" name="Proc. Natl. Acad. Sci. U.S.A.">
        <title>The tiny eukaryote Ostreococcus provides genomic insights into the paradox of plankton speciation.</title>
        <authorList>
            <person name="Palenik B."/>
            <person name="Grimwood J."/>
            <person name="Aerts A."/>
            <person name="Rouze P."/>
            <person name="Salamov A."/>
            <person name="Putnam N."/>
            <person name="Dupont C."/>
            <person name="Jorgensen R."/>
            <person name="Derelle E."/>
            <person name="Rombauts S."/>
            <person name="Zhou K."/>
            <person name="Otillar R."/>
            <person name="Merchant S.S."/>
            <person name="Podell S."/>
            <person name="Gaasterland T."/>
            <person name="Napoli C."/>
            <person name="Gendler K."/>
            <person name="Manuell A."/>
            <person name="Tai V."/>
            <person name="Vallon O."/>
            <person name="Piganeau G."/>
            <person name="Jancek S."/>
            <person name="Heijde M."/>
            <person name="Jabbari K."/>
            <person name="Bowler C."/>
            <person name="Lohr M."/>
            <person name="Robbens S."/>
            <person name="Werner G."/>
            <person name="Dubchak I."/>
            <person name="Pazour G.J."/>
            <person name="Ren Q."/>
            <person name="Paulsen I."/>
            <person name="Delwiche C."/>
            <person name="Schmutz J."/>
            <person name="Rokhsar D."/>
            <person name="Van de Peer Y."/>
            <person name="Moreau H."/>
            <person name="Grigoriev I.V."/>
        </authorList>
    </citation>
    <scope>NUCLEOTIDE SEQUENCE [LARGE SCALE GENOMIC DNA]</scope>
    <source>
        <strain evidence="2 3">CCE9901</strain>
    </source>
</reference>
<name>A4RU23_OSTLU</name>
<proteinExistence type="predicted"/>
<dbReference type="Proteomes" id="UP000001568">
    <property type="component" value="Chromosome 3"/>
</dbReference>
<dbReference type="RefSeq" id="XP_001416885.1">
    <property type="nucleotide sequence ID" value="XM_001416848.1"/>
</dbReference>
<dbReference type="GeneID" id="5000768"/>
<dbReference type="Gramene" id="ABO95178">
    <property type="protein sequence ID" value="ABO95178"/>
    <property type="gene ID" value="OSTLU_30469"/>
</dbReference>
<dbReference type="OrthoDB" id="10627832at2759"/>
<dbReference type="KEGG" id="olu:OSTLU_30469"/>
<protein>
    <submittedName>
        <fullName evidence="2">Uncharacterized protein</fullName>
    </submittedName>
</protein>
<dbReference type="EMBL" id="CP000583">
    <property type="protein sequence ID" value="ABO95178.1"/>
    <property type="molecule type" value="Genomic_DNA"/>
</dbReference>
<organism evidence="2 3">
    <name type="scientific">Ostreococcus lucimarinus (strain CCE9901)</name>
    <dbReference type="NCBI Taxonomy" id="436017"/>
    <lineage>
        <taxon>Eukaryota</taxon>
        <taxon>Viridiplantae</taxon>
        <taxon>Chlorophyta</taxon>
        <taxon>Mamiellophyceae</taxon>
        <taxon>Mamiellales</taxon>
        <taxon>Bathycoccaceae</taxon>
        <taxon>Ostreococcus</taxon>
    </lineage>
</organism>
<gene>
    <name evidence="2" type="ORF">OSTLU_30469</name>
</gene>
<evidence type="ECO:0000256" key="1">
    <source>
        <dbReference type="SAM" id="MobiDB-lite"/>
    </source>
</evidence>
<dbReference type="AlphaFoldDB" id="A4RU23"/>
<feature type="region of interest" description="Disordered" evidence="1">
    <location>
        <begin position="1"/>
        <end position="58"/>
    </location>
</feature>
<sequence length="463" mass="51147">MDVDARDARRRAATRAPIGHVTLAIDTKASTRGRRGRRDDAGGTTSDAGAKPLPDYEASQMPVYDGETVGEFCARVVGVPSVDSSVELLWGTILLPETEALQQLVITKPWQIDFRSGKEKLLLRLPPGVQPSREMEKYMKIKEVVVEPRELEVALAKPAQQKVKVAVAAKRKRSKASVDDDEVLEDDLEAALSGLVSVKQPRIGGANADLKSEPVAEAVRDPSPVPLPPLVEVRMIRESMDELRRPRGTRKMRPLIDFYADLGKIPEDTYFRKVPRHVQVADRYCSFFLNDVTDAGEEAEIAKQLAALSDQRRSQRVSHKKVTRGPSALAAPAHPYANYLGMAAMQENLLAAMENKSSMIAERSGFRGLQGPVPIERMKAVIFQTSTIGDVVAKMKQQADEYQFDMSRVQSSTFGCLYYMRLINEALQSIALLPASFADPNSIAEIRQQSSTATFVHDCHAFS</sequence>
<accession>A4RU23</accession>
<evidence type="ECO:0000313" key="3">
    <source>
        <dbReference type="Proteomes" id="UP000001568"/>
    </source>
</evidence>
<evidence type="ECO:0000313" key="2">
    <source>
        <dbReference type="EMBL" id="ABO95178.1"/>
    </source>
</evidence>